<dbReference type="Gene3D" id="3.30.70.270">
    <property type="match status" value="3"/>
</dbReference>
<dbReference type="EMBL" id="JAANIA010000645">
    <property type="protein sequence ID" value="KAG5323503.1"/>
    <property type="molecule type" value="Genomic_DNA"/>
</dbReference>
<dbReference type="GO" id="GO:0003676">
    <property type="term" value="F:nucleic acid binding"/>
    <property type="evidence" value="ECO:0007669"/>
    <property type="project" value="InterPro"/>
</dbReference>
<dbReference type="SUPFAM" id="SSF56672">
    <property type="entry name" value="DNA/RNA polymerases"/>
    <property type="match status" value="1"/>
</dbReference>
<dbReference type="InterPro" id="IPR041588">
    <property type="entry name" value="Integrase_H2C2"/>
</dbReference>
<dbReference type="AlphaFoldDB" id="A0A836EWY3"/>
<keyword evidence="2" id="KW-0808">Transferase</keyword>
<evidence type="ECO:0000313" key="11">
    <source>
        <dbReference type="Proteomes" id="UP000668214"/>
    </source>
</evidence>
<dbReference type="InterPro" id="IPR041373">
    <property type="entry name" value="RT_RNaseH"/>
</dbReference>
<name>A0A836EWY3_9HYME</name>
<evidence type="ECO:0000259" key="9">
    <source>
        <dbReference type="PROSITE" id="PS50994"/>
    </source>
</evidence>
<feature type="compositionally biased region" description="Polar residues" evidence="8">
    <location>
        <begin position="1002"/>
        <end position="1011"/>
    </location>
</feature>
<evidence type="ECO:0000256" key="2">
    <source>
        <dbReference type="ARBA" id="ARBA00022679"/>
    </source>
</evidence>
<dbReference type="GO" id="GO:0015074">
    <property type="term" value="P:DNA integration"/>
    <property type="evidence" value="ECO:0007669"/>
    <property type="project" value="InterPro"/>
</dbReference>
<dbReference type="PROSITE" id="PS50994">
    <property type="entry name" value="INTEGRASE"/>
    <property type="match status" value="1"/>
</dbReference>
<feature type="non-terminal residue" evidence="10">
    <location>
        <position position="1"/>
    </location>
</feature>
<dbReference type="PANTHER" id="PTHR37984">
    <property type="entry name" value="PROTEIN CBG26694"/>
    <property type="match status" value="1"/>
</dbReference>
<dbReference type="Proteomes" id="UP000668214">
    <property type="component" value="Unassembled WGS sequence"/>
</dbReference>
<accession>A0A836EWY3</accession>
<dbReference type="SUPFAM" id="SSF53098">
    <property type="entry name" value="Ribonuclease H-like"/>
    <property type="match status" value="1"/>
</dbReference>
<gene>
    <name evidence="10" type="primary">Pol_45</name>
    <name evidence="10" type="ORF">G6Z78_0012800</name>
</gene>
<dbReference type="InterPro" id="IPR001584">
    <property type="entry name" value="Integrase_cat-core"/>
</dbReference>
<sequence length="1011" mass="117642">MIQKQGHWVPYELKPRDVERRFGTCELLLQRSFVIGDNLGVHSILGLTESFSSKYFCIFCLADKNITKKLITEQSKYNKLENKNFGIKERCNFNDLEYYHIYENRIYIYVGARGSSVIDVLVNENITKKTIEFKVEARVDSHWWDRRCMWMKKKMKKVYWRWRKGKTEKIYGRKEKIDGKDVSEEKELREEKLEKVKINKAINKITKKRVAGIDGISMEAWKKIVSLLKMVWRQGRIPMNWKRSIVVPLYKREDKEEIKNYKGISLLCMTYKIYAEILRNGETTAVANSVDDVPEILRIEIAEDSESKNNSQGRVSVDRLSDDTLRRQVEKVISEYVPQAVKQVGIKLDIIVKDDRPRRLAPKEKEQVNDHINEWLRTDFRKLNKKIVKDRYPLPLIDDQLDLLQESIFFSVLDLKDGFFHVPIDENSQEGAQKLCSVLSTAREHGLAINWGKCRLLEKRIEYLGHVIEDGTLKPSERKIAAVKNFPKPTCFKDVQSFIGLASYFRKFIPQFALTARPLTSLLKKDTVFHFGEEQCHAFEILKQILIRDPVLKLYRTEAETELHTDASMLGFGAILMQRDITDGKFHPVYYASWKTTEAESKYSSYELEVLAIIKSLKKFRVYLLGISFKVVTDCRAFSLTMNKKDLCVRVARWALLLEEFSYSIEHRPGKSMRHVDALSRNLPSVMLITEDHSGLVTRISKAQLDDSDLQPIFEGVKLNRNSNFVLQNKILYRKYHDDLLLVVPKAMQYDVIKQAHEKGHFSSGKVERMLKREFWFAHMRDKIDKVTRNCMSCILVERKQGKQEAIFGNPRRIISDRGPAFTSTDFRTYCESEKIEHVLITTGVPQSNGQVERVNRILLIGQNMRLRDDIELREIIEKDNIYLLQEKRSELREQAKRAIVKIQHENRSNYNKKRRAANKYRIGELVAIKKTQVAPGSKFSPKFLGPYEVVKILRGDRYLVEKVGEHPGPQATSTSADHMKGWLSPECVSDEFSDESLDDNIVTTTSEADV</sequence>
<feature type="domain" description="Integrase catalytic" evidence="9">
    <location>
        <begin position="741"/>
        <end position="859"/>
    </location>
</feature>
<dbReference type="Gene3D" id="3.30.420.10">
    <property type="entry name" value="Ribonuclease H-like superfamily/Ribonuclease H"/>
    <property type="match status" value="1"/>
</dbReference>
<proteinExistence type="predicted"/>
<feature type="non-terminal residue" evidence="10">
    <location>
        <position position="1011"/>
    </location>
</feature>
<dbReference type="Pfam" id="PF17921">
    <property type="entry name" value="Integrase_H2C2"/>
    <property type="match status" value="1"/>
</dbReference>
<evidence type="ECO:0000256" key="5">
    <source>
        <dbReference type="ARBA" id="ARBA00022759"/>
    </source>
</evidence>
<dbReference type="FunFam" id="3.30.70.270:FF:000026">
    <property type="entry name" value="Transposon Ty3-G Gag-Pol polyprotein"/>
    <property type="match status" value="1"/>
</dbReference>
<evidence type="ECO:0000313" key="10">
    <source>
        <dbReference type="EMBL" id="KAG5323503.1"/>
    </source>
</evidence>
<keyword evidence="3" id="KW-0548">Nucleotidyltransferase</keyword>
<evidence type="ECO:0000256" key="4">
    <source>
        <dbReference type="ARBA" id="ARBA00022722"/>
    </source>
</evidence>
<dbReference type="PANTHER" id="PTHR37984:SF5">
    <property type="entry name" value="PROTEIN NYNRIN-LIKE"/>
    <property type="match status" value="1"/>
</dbReference>
<keyword evidence="6" id="KW-0378">Hydrolase</keyword>
<evidence type="ECO:0000256" key="7">
    <source>
        <dbReference type="ARBA" id="ARBA00022918"/>
    </source>
</evidence>
<dbReference type="GO" id="GO:0003964">
    <property type="term" value="F:RNA-directed DNA polymerase activity"/>
    <property type="evidence" value="ECO:0007669"/>
    <property type="project" value="UniProtKB-KW"/>
</dbReference>
<dbReference type="GO" id="GO:0042575">
    <property type="term" value="C:DNA polymerase complex"/>
    <property type="evidence" value="ECO:0007669"/>
    <property type="project" value="UniProtKB-ARBA"/>
</dbReference>
<evidence type="ECO:0000256" key="8">
    <source>
        <dbReference type="SAM" id="MobiDB-lite"/>
    </source>
</evidence>
<dbReference type="GO" id="GO:0004519">
    <property type="term" value="F:endonuclease activity"/>
    <property type="evidence" value="ECO:0007669"/>
    <property type="project" value="UniProtKB-KW"/>
</dbReference>
<dbReference type="Pfam" id="PF17917">
    <property type="entry name" value="RT_RNaseH"/>
    <property type="match status" value="1"/>
</dbReference>
<protein>
    <recommendedName>
        <fullName evidence="1">RNA-directed DNA polymerase</fullName>
        <ecNumber evidence="1">2.7.7.49</ecNumber>
    </recommendedName>
</protein>
<evidence type="ECO:0000256" key="3">
    <source>
        <dbReference type="ARBA" id="ARBA00022695"/>
    </source>
</evidence>
<keyword evidence="4" id="KW-0540">Nuclease</keyword>
<organism evidence="10 11">
    <name type="scientific">Pseudoatta argentina</name>
    <dbReference type="NCBI Taxonomy" id="621737"/>
    <lineage>
        <taxon>Eukaryota</taxon>
        <taxon>Metazoa</taxon>
        <taxon>Ecdysozoa</taxon>
        <taxon>Arthropoda</taxon>
        <taxon>Hexapoda</taxon>
        <taxon>Insecta</taxon>
        <taxon>Pterygota</taxon>
        <taxon>Neoptera</taxon>
        <taxon>Endopterygota</taxon>
        <taxon>Hymenoptera</taxon>
        <taxon>Apocrita</taxon>
        <taxon>Aculeata</taxon>
        <taxon>Formicoidea</taxon>
        <taxon>Formicidae</taxon>
        <taxon>Myrmicinae</taxon>
        <taxon>Pseudoatta</taxon>
    </lineage>
</organism>
<dbReference type="Gene3D" id="3.10.10.10">
    <property type="entry name" value="HIV Type 1 Reverse Transcriptase, subunit A, domain 1"/>
    <property type="match status" value="1"/>
</dbReference>
<keyword evidence="7" id="KW-0695">RNA-directed DNA polymerase</keyword>
<evidence type="ECO:0000256" key="6">
    <source>
        <dbReference type="ARBA" id="ARBA00022801"/>
    </source>
</evidence>
<dbReference type="InterPro" id="IPR043128">
    <property type="entry name" value="Rev_trsase/Diguanyl_cyclase"/>
</dbReference>
<keyword evidence="11" id="KW-1185">Reference proteome</keyword>
<dbReference type="GO" id="GO:0016787">
    <property type="term" value="F:hydrolase activity"/>
    <property type="evidence" value="ECO:0007669"/>
    <property type="project" value="UniProtKB-KW"/>
</dbReference>
<dbReference type="InterPro" id="IPR036397">
    <property type="entry name" value="RNaseH_sf"/>
</dbReference>
<comment type="caution">
    <text evidence="10">The sequence shown here is derived from an EMBL/GenBank/DDBJ whole genome shotgun (WGS) entry which is preliminary data.</text>
</comment>
<dbReference type="EC" id="2.7.7.49" evidence="1"/>
<evidence type="ECO:0000256" key="1">
    <source>
        <dbReference type="ARBA" id="ARBA00012493"/>
    </source>
</evidence>
<dbReference type="CDD" id="cd09274">
    <property type="entry name" value="RNase_HI_RT_Ty3"/>
    <property type="match status" value="1"/>
</dbReference>
<dbReference type="InterPro" id="IPR012337">
    <property type="entry name" value="RNaseH-like_sf"/>
</dbReference>
<dbReference type="InterPro" id="IPR043502">
    <property type="entry name" value="DNA/RNA_pol_sf"/>
</dbReference>
<feature type="region of interest" description="Disordered" evidence="8">
    <location>
        <begin position="991"/>
        <end position="1011"/>
    </location>
</feature>
<dbReference type="InterPro" id="IPR050951">
    <property type="entry name" value="Retrovirus_Pol_polyprotein"/>
</dbReference>
<reference evidence="10" key="1">
    <citation type="submission" date="2020-02" db="EMBL/GenBank/DDBJ databases">
        <title>Relaxed selection underlies rapid genomic changes in the transitions from sociality to social parasitism in ants.</title>
        <authorList>
            <person name="Bi X."/>
        </authorList>
    </citation>
    <scope>NUCLEOTIDE SEQUENCE</scope>
    <source>
        <strain evidence="10">BGI-DK2014c</strain>
        <tissue evidence="10">Whole body</tissue>
    </source>
</reference>
<keyword evidence="5" id="KW-0255">Endonuclease</keyword>